<organism evidence="3 4">
    <name type="scientific">Parasphingorhabdus marina DSM 22363</name>
    <dbReference type="NCBI Taxonomy" id="1123272"/>
    <lineage>
        <taxon>Bacteria</taxon>
        <taxon>Pseudomonadati</taxon>
        <taxon>Pseudomonadota</taxon>
        <taxon>Alphaproteobacteria</taxon>
        <taxon>Sphingomonadales</taxon>
        <taxon>Sphingomonadaceae</taxon>
        <taxon>Parasphingorhabdus</taxon>
    </lineage>
</organism>
<dbReference type="Pfam" id="PF02021">
    <property type="entry name" value="UPF0102"/>
    <property type="match status" value="1"/>
</dbReference>
<name>A0A1N6GPQ6_9SPHN</name>
<dbReference type="STRING" id="1123272.SAMN02745824_2927"/>
<evidence type="ECO:0000313" key="4">
    <source>
        <dbReference type="Proteomes" id="UP000185192"/>
    </source>
</evidence>
<keyword evidence="3" id="KW-0255">Endonuclease</keyword>
<dbReference type="AlphaFoldDB" id="A0A1N6GPQ6"/>
<dbReference type="HAMAP" id="MF_00048">
    <property type="entry name" value="UPF0102"/>
    <property type="match status" value="1"/>
</dbReference>
<dbReference type="NCBIfam" id="NF009151">
    <property type="entry name" value="PRK12497.1-5"/>
    <property type="match status" value="1"/>
</dbReference>
<accession>A0A1N6GPQ6</accession>
<evidence type="ECO:0000256" key="2">
    <source>
        <dbReference type="HAMAP-Rule" id="MF_00048"/>
    </source>
</evidence>
<keyword evidence="3" id="KW-0540">Nuclease</keyword>
<reference evidence="4" key="1">
    <citation type="submission" date="2016-11" db="EMBL/GenBank/DDBJ databases">
        <authorList>
            <person name="Varghese N."/>
            <person name="Submissions S."/>
        </authorList>
    </citation>
    <scope>NUCLEOTIDE SEQUENCE [LARGE SCALE GENOMIC DNA]</scope>
    <source>
        <strain evidence="4">DSM 22363</strain>
    </source>
</reference>
<dbReference type="InterPro" id="IPR011856">
    <property type="entry name" value="tRNA_endonuc-like_dom_sf"/>
</dbReference>
<dbReference type="SUPFAM" id="SSF52980">
    <property type="entry name" value="Restriction endonuclease-like"/>
    <property type="match status" value="1"/>
</dbReference>
<keyword evidence="4" id="KW-1185">Reference proteome</keyword>
<protein>
    <recommendedName>
        <fullName evidence="2">UPF0102 protein SAMN02745824_2927</fullName>
    </recommendedName>
</protein>
<dbReference type="GO" id="GO:0003676">
    <property type="term" value="F:nucleic acid binding"/>
    <property type="evidence" value="ECO:0007669"/>
    <property type="project" value="InterPro"/>
</dbReference>
<dbReference type="InterPro" id="IPR003509">
    <property type="entry name" value="UPF0102_YraN-like"/>
</dbReference>
<dbReference type="PANTHER" id="PTHR34039">
    <property type="entry name" value="UPF0102 PROTEIN YRAN"/>
    <property type="match status" value="1"/>
</dbReference>
<gene>
    <name evidence="3" type="ORF">SAMN02745824_2927</name>
</gene>
<comment type="similarity">
    <text evidence="1 2">Belongs to the UPF0102 family.</text>
</comment>
<dbReference type="Proteomes" id="UP000185192">
    <property type="component" value="Unassembled WGS sequence"/>
</dbReference>
<dbReference type="GO" id="GO:0004519">
    <property type="term" value="F:endonuclease activity"/>
    <property type="evidence" value="ECO:0007669"/>
    <property type="project" value="UniProtKB-KW"/>
</dbReference>
<keyword evidence="3" id="KW-0378">Hydrolase</keyword>
<sequence length="124" mass="14260">MEGKRDAVNRKQAEQRGRKAEKFAATWLRLHGWRILAERVRTPKGEVDLIARRRNLVAFVEVKARTKQADLDLAIDQHRLKRVAAAAEILFAEYCRNGEDARIDVILVAPGRLPTHLKNVWHGF</sequence>
<proteinExistence type="inferred from homology"/>
<dbReference type="PANTHER" id="PTHR34039:SF1">
    <property type="entry name" value="UPF0102 PROTEIN YRAN"/>
    <property type="match status" value="1"/>
</dbReference>
<evidence type="ECO:0000313" key="3">
    <source>
        <dbReference type="EMBL" id="SIO09488.1"/>
    </source>
</evidence>
<dbReference type="EMBL" id="FSQW01000002">
    <property type="protein sequence ID" value="SIO09488.1"/>
    <property type="molecule type" value="Genomic_DNA"/>
</dbReference>
<evidence type="ECO:0000256" key="1">
    <source>
        <dbReference type="ARBA" id="ARBA00006738"/>
    </source>
</evidence>
<dbReference type="InterPro" id="IPR011335">
    <property type="entry name" value="Restrct_endonuc-II-like"/>
</dbReference>
<dbReference type="Gene3D" id="3.40.1350.10">
    <property type="match status" value="1"/>
</dbReference>